<organism evidence="2">
    <name type="scientific">Perkinsus marinus (strain ATCC 50983 / TXsc)</name>
    <dbReference type="NCBI Taxonomy" id="423536"/>
    <lineage>
        <taxon>Eukaryota</taxon>
        <taxon>Sar</taxon>
        <taxon>Alveolata</taxon>
        <taxon>Perkinsozoa</taxon>
        <taxon>Perkinsea</taxon>
        <taxon>Perkinsida</taxon>
        <taxon>Perkinsidae</taxon>
        <taxon>Perkinsus</taxon>
    </lineage>
</organism>
<dbReference type="RefSeq" id="XP_002781639.1">
    <property type="nucleotide sequence ID" value="XM_002781593.1"/>
</dbReference>
<evidence type="ECO:0000313" key="1">
    <source>
        <dbReference type="EMBL" id="EER13434.1"/>
    </source>
</evidence>
<dbReference type="AlphaFoldDB" id="C5KQ07"/>
<dbReference type="OMA" id="QVDVMMS"/>
<name>C5KQ07_PERM5</name>
<reference evidence="1 2" key="1">
    <citation type="submission" date="2008-07" db="EMBL/GenBank/DDBJ databases">
        <authorList>
            <person name="El-Sayed N."/>
            <person name="Caler E."/>
            <person name="Inman J."/>
            <person name="Amedeo P."/>
            <person name="Hass B."/>
            <person name="Wortman J."/>
        </authorList>
    </citation>
    <scope>NUCLEOTIDE SEQUENCE [LARGE SCALE GENOMIC DNA]</scope>
    <source>
        <strain evidence="2">ATCC 50983 / TXsc</strain>
    </source>
</reference>
<evidence type="ECO:0000313" key="2">
    <source>
        <dbReference type="Proteomes" id="UP000007800"/>
    </source>
</evidence>
<dbReference type="EMBL" id="GG675181">
    <property type="protein sequence ID" value="EER13434.1"/>
    <property type="molecule type" value="Genomic_DNA"/>
</dbReference>
<keyword evidence="2" id="KW-1185">Reference proteome</keyword>
<dbReference type="GeneID" id="9041949"/>
<sequence length="163" mass="19182">MGRLKSCLRSTMGQERLESMMRCHIHRDTLYELDLKKPIPREWLTSDPSNFYRSLKAQYEIEHKVDVMMATESPDQVETEMDGFGDYVTEKWLNLHYTLLGKYQNGYSDWGYTQVGYGPSTEWLDAAGFQDFQATPEQFTELRRRYKKTQKEADEIRDSALNA</sequence>
<dbReference type="OrthoDB" id="10037933at2759"/>
<dbReference type="Proteomes" id="UP000007800">
    <property type="component" value="Unassembled WGS sequence"/>
</dbReference>
<accession>C5KQ07</accession>
<proteinExistence type="predicted"/>
<protein>
    <submittedName>
        <fullName evidence="1">Uncharacterized protein</fullName>
    </submittedName>
</protein>
<dbReference type="InParanoid" id="C5KQ07"/>
<gene>
    <name evidence="1" type="ORF">Pmar_PMAR002658</name>
</gene>